<evidence type="ECO:0000259" key="2">
    <source>
        <dbReference type="Pfam" id="PF13683"/>
    </source>
</evidence>
<dbReference type="PANTHER" id="PTHR47515:SF1">
    <property type="entry name" value="BLR2054 PROTEIN"/>
    <property type="match status" value="1"/>
</dbReference>
<gene>
    <name evidence="3" type="ORF">EEB11_15755</name>
</gene>
<dbReference type="PANTHER" id="PTHR47515">
    <property type="entry name" value="LOW CALCIUM RESPONSE LOCUS PROTEIN T"/>
    <property type="match status" value="1"/>
</dbReference>
<protein>
    <submittedName>
        <fullName evidence="3">Transposase</fullName>
    </submittedName>
</protein>
<dbReference type="InterPro" id="IPR012337">
    <property type="entry name" value="RNaseH-like_sf"/>
</dbReference>
<feature type="domain" description="Integrase catalytic" evidence="2">
    <location>
        <begin position="2"/>
        <end position="60"/>
    </location>
</feature>
<feature type="region of interest" description="Disordered" evidence="1">
    <location>
        <begin position="67"/>
        <end position="90"/>
    </location>
</feature>
<evidence type="ECO:0000313" key="3">
    <source>
        <dbReference type="EMBL" id="TGD42019.1"/>
    </source>
</evidence>
<organism evidence="3 4">
    <name type="scientific">Pseudotabrizicola sediminis</name>
    <dbReference type="NCBI Taxonomy" id="2486418"/>
    <lineage>
        <taxon>Bacteria</taxon>
        <taxon>Pseudomonadati</taxon>
        <taxon>Pseudomonadota</taxon>
        <taxon>Alphaproteobacteria</taxon>
        <taxon>Rhodobacterales</taxon>
        <taxon>Paracoccaceae</taxon>
        <taxon>Pseudotabrizicola</taxon>
    </lineage>
</organism>
<evidence type="ECO:0000256" key="1">
    <source>
        <dbReference type="SAM" id="MobiDB-lite"/>
    </source>
</evidence>
<dbReference type="EMBL" id="RPEM01000012">
    <property type="protein sequence ID" value="TGD42019.1"/>
    <property type="molecule type" value="Genomic_DNA"/>
</dbReference>
<feature type="compositionally biased region" description="Low complexity" evidence="1">
    <location>
        <begin position="78"/>
        <end position="90"/>
    </location>
</feature>
<name>A0ABY2KL87_9RHOB</name>
<dbReference type="SUPFAM" id="SSF53098">
    <property type="entry name" value="Ribonuclease H-like"/>
    <property type="match status" value="1"/>
</dbReference>
<dbReference type="InterPro" id="IPR001584">
    <property type="entry name" value="Integrase_cat-core"/>
</dbReference>
<evidence type="ECO:0000313" key="4">
    <source>
        <dbReference type="Proteomes" id="UP000297741"/>
    </source>
</evidence>
<comment type="caution">
    <text evidence="3">The sequence shown here is derived from an EMBL/GenBank/DDBJ whole genome shotgun (WGS) entry which is preliminary data.</text>
</comment>
<proteinExistence type="predicted"/>
<reference evidence="3 4" key="1">
    <citation type="submission" date="2018-11" db="EMBL/GenBank/DDBJ databases">
        <title>Tabrizicola sp. isolated from sediment of alpine lake.</title>
        <authorList>
            <person name="Liu Z."/>
        </authorList>
    </citation>
    <scope>NUCLEOTIDE SEQUENCE [LARGE SCALE GENOMIC DNA]</scope>
    <source>
        <strain evidence="3 4">DRYC-M-16</strain>
    </source>
</reference>
<sequence length="90" mass="9621">MAPGKPTQNAFIASINGRLRDELLNETLLPSLHHTGATLAAWRTDDNTECPHSRLGWQTPAAFAQTVTSQRGLPPRNPQSSAPAPVAQPA</sequence>
<dbReference type="Pfam" id="PF13683">
    <property type="entry name" value="rve_3"/>
    <property type="match status" value="1"/>
</dbReference>
<dbReference type="Proteomes" id="UP000297741">
    <property type="component" value="Unassembled WGS sequence"/>
</dbReference>
<keyword evidence="4" id="KW-1185">Reference proteome</keyword>
<accession>A0ABY2KL87</accession>